<dbReference type="GO" id="GO:0020037">
    <property type="term" value="F:heme binding"/>
    <property type="evidence" value="ECO:0007669"/>
    <property type="project" value="InterPro"/>
</dbReference>
<gene>
    <name evidence="1" type="ORF">HNQ81_001547</name>
</gene>
<proteinExistence type="predicted"/>
<dbReference type="GO" id="GO:0009055">
    <property type="term" value="F:electron transfer activity"/>
    <property type="evidence" value="ECO:0007669"/>
    <property type="project" value="InterPro"/>
</dbReference>
<evidence type="ECO:0000313" key="1">
    <source>
        <dbReference type="EMBL" id="MBB5347818.1"/>
    </source>
</evidence>
<dbReference type="Gene3D" id="1.10.760.10">
    <property type="entry name" value="Cytochrome c-like domain"/>
    <property type="match status" value="1"/>
</dbReference>
<reference evidence="1 2" key="1">
    <citation type="submission" date="2020-08" db="EMBL/GenBank/DDBJ databases">
        <title>Genomic Encyclopedia of Type Strains, Phase IV (KMG-IV): sequencing the most valuable type-strain genomes for metagenomic binning, comparative biology and taxonomic classification.</title>
        <authorList>
            <person name="Goeker M."/>
        </authorList>
    </citation>
    <scope>NUCLEOTIDE SEQUENCE [LARGE SCALE GENOMIC DNA]</scope>
    <source>
        <strain evidence="1 2">DSM 28570</strain>
    </source>
</reference>
<accession>A0A840UYT6</accession>
<evidence type="ECO:0000313" key="2">
    <source>
        <dbReference type="Proteomes" id="UP000539642"/>
    </source>
</evidence>
<dbReference type="InterPro" id="IPR036909">
    <property type="entry name" value="Cyt_c-like_dom_sf"/>
</dbReference>
<evidence type="ECO:0008006" key="3">
    <source>
        <dbReference type="Google" id="ProtNLM"/>
    </source>
</evidence>
<comment type="caution">
    <text evidence="1">The sequence shown here is derived from an EMBL/GenBank/DDBJ whole genome shotgun (WGS) entry which is preliminary data.</text>
</comment>
<sequence length="42" mass="4717">MVREKRDKPEVKENVNAIELGDLGLTLEEEAAIVAFMKTLTD</sequence>
<organism evidence="1 2">
    <name type="scientific">Desulfoprunum benzoelyticum</name>
    <dbReference type="NCBI Taxonomy" id="1506996"/>
    <lineage>
        <taxon>Bacteria</taxon>
        <taxon>Pseudomonadati</taxon>
        <taxon>Thermodesulfobacteriota</taxon>
        <taxon>Desulfobulbia</taxon>
        <taxon>Desulfobulbales</taxon>
        <taxon>Desulfobulbaceae</taxon>
        <taxon>Desulfoprunum</taxon>
    </lineage>
</organism>
<protein>
    <recommendedName>
        <fullName evidence="3">Cytochrome C peroxidase</fullName>
    </recommendedName>
</protein>
<dbReference type="AlphaFoldDB" id="A0A840UYT6"/>
<keyword evidence="2" id="KW-1185">Reference proteome</keyword>
<dbReference type="EMBL" id="JACHEO010000007">
    <property type="protein sequence ID" value="MBB5347818.1"/>
    <property type="molecule type" value="Genomic_DNA"/>
</dbReference>
<name>A0A840UYT6_9BACT</name>
<dbReference type="Proteomes" id="UP000539642">
    <property type="component" value="Unassembled WGS sequence"/>
</dbReference>